<gene>
    <name evidence="2" type="ORF">ES675_11515</name>
</gene>
<evidence type="ECO:0000256" key="1">
    <source>
        <dbReference type="SAM" id="Phobius"/>
    </source>
</evidence>
<dbReference type="OrthoDB" id="1444224at2"/>
<accession>A0A5D0QW05</accession>
<keyword evidence="1" id="KW-0472">Membrane</keyword>
<sequence length="158" mass="17978">MIDKLLNTKKINYTSSLKVDNLKQKIEELFNQSTSTFVGNFTNQNEFSAYDKWSVIAWYVPNFKRKSAYLKGEILKSGKGTVLNLNMKPNTMLSVGPILSVLFGIILIIATGLNTGNSRFLFIGLFFILVGILYYAFGIYSRNRLRNNFEKNLGLQKV</sequence>
<dbReference type="EMBL" id="VSKL01000004">
    <property type="protein sequence ID" value="TYB72384.1"/>
    <property type="molecule type" value="Genomic_DNA"/>
</dbReference>
<evidence type="ECO:0000313" key="2">
    <source>
        <dbReference type="EMBL" id="TYB72384.1"/>
    </source>
</evidence>
<evidence type="ECO:0000313" key="3">
    <source>
        <dbReference type="Proteomes" id="UP000324358"/>
    </source>
</evidence>
<feature type="transmembrane region" description="Helical" evidence="1">
    <location>
        <begin position="93"/>
        <end position="113"/>
    </location>
</feature>
<comment type="caution">
    <text evidence="2">The sequence shown here is derived from an EMBL/GenBank/DDBJ whole genome shotgun (WGS) entry which is preliminary data.</text>
</comment>
<dbReference type="RefSeq" id="WP_066251593.1">
    <property type="nucleotide sequence ID" value="NZ_VSKL01000004.1"/>
</dbReference>
<name>A0A5D0QW05_9FLAO</name>
<keyword evidence="1" id="KW-1133">Transmembrane helix</keyword>
<dbReference type="Proteomes" id="UP000324358">
    <property type="component" value="Unassembled WGS sequence"/>
</dbReference>
<keyword evidence="3" id="KW-1185">Reference proteome</keyword>
<reference evidence="2 3" key="1">
    <citation type="submission" date="2019-08" db="EMBL/GenBank/DDBJ databases">
        <title>Genomes of Antarctic Bizionia species.</title>
        <authorList>
            <person name="Bowman J.P."/>
        </authorList>
    </citation>
    <scope>NUCLEOTIDE SEQUENCE [LARGE SCALE GENOMIC DNA]</scope>
    <source>
        <strain evidence="2 3">APA-1</strain>
    </source>
</reference>
<organism evidence="2 3">
    <name type="scientific">Bizionia algoritergicola</name>
    <dbReference type="NCBI Taxonomy" id="291187"/>
    <lineage>
        <taxon>Bacteria</taxon>
        <taxon>Pseudomonadati</taxon>
        <taxon>Bacteroidota</taxon>
        <taxon>Flavobacteriia</taxon>
        <taxon>Flavobacteriales</taxon>
        <taxon>Flavobacteriaceae</taxon>
        <taxon>Bizionia</taxon>
    </lineage>
</organism>
<proteinExistence type="predicted"/>
<keyword evidence="1" id="KW-0812">Transmembrane</keyword>
<dbReference type="AlphaFoldDB" id="A0A5D0QW05"/>
<feature type="transmembrane region" description="Helical" evidence="1">
    <location>
        <begin position="119"/>
        <end position="137"/>
    </location>
</feature>
<protein>
    <submittedName>
        <fullName evidence="2">Uncharacterized protein</fullName>
    </submittedName>
</protein>